<feature type="domain" description="Amino acid permease/ SLC12A" evidence="7">
    <location>
        <begin position="94"/>
        <end position="190"/>
    </location>
</feature>
<dbReference type="eggNOG" id="KOG1286">
    <property type="taxonomic scope" value="Eukaryota"/>
</dbReference>
<dbReference type="InterPro" id="IPR050524">
    <property type="entry name" value="APC_YAT"/>
</dbReference>
<evidence type="ECO:0000313" key="9">
    <source>
        <dbReference type="EnsemblFungi" id="EJT69064"/>
    </source>
</evidence>
<gene>
    <name evidence="9" type="primary">20353790</name>
    <name evidence="8" type="ORF">GGTG_13332</name>
</gene>
<dbReference type="EnsemblFungi" id="EJT69064">
    <property type="protein sequence ID" value="EJT69064"/>
    <property type="gene ID" value="GGTG_13332"/>
</dbReference>
<dbReference type="OrthoDB" id="5043672at2759"/>
<dbReference type="AlphaFoldDB" id="J3PIK3"/>
<evidence type="ECO:0000256" key="2">
    <source>
        <dbReference type="ARBA" id="ARBA00022692"/>
    </source>
</evidence>
<dbReference type="GO" id="GO:0015171">
    <property type="term" value="F:amino acid transmembrane transporter activity"/>
    <property type="evidence" value="ECO:0007669"/>
    <property type="project" value="TreeGrafter"/>
</dbReference>
<evidence type="ECO:0000256" key="1">
    <source>
        <dbReference type="ARBA" id="ARBA00004141"/>
    </source>
</evidence>
<reference evidence="8" key="3">
    <citation type="submission" date="2010-09" db="EMBL/GenBank/DDBJ databases">
        <title>Annotation of Gaeumannomyces graminis var. tritici R3-111a-1.</title>
        <authorList>
            <consortium name="The Broad Institute Genome Sequencing Platform"/>
            <person name="Ma L.-J."/>
            <person name="Dead R."/>
            <person name="Young S.K."/>
            <person name="Zeng Q."/>
            <person name="Gargeya S."/>
            <person name="Fitzgerald M."/>
            <person name="Haas B."/>
            <person name="Abouelleil A."/>
            <person name="Alvarado L."/>
            <person name="Arachchi H.M."/>
            <person name="Berlin A."/>
            <person name="Brown A."/>
            <person name="Chapman S.B."/>
            <person name="Chen Z."/>
            <person name="Dunbar C."/>
            <person name="Freedman E."/>
            <person name="Gearin G."/>
            <person name="Gellesch M."/>
            <person name="Goldberg J."/>
            <person name="Griggs A."/>
            <person name="Gujja S."/>
            <person name="Heiman D."/>
            <person name="Howarth C."/>
            <person name="Larson L."/>
            <person name="Lui A."/>
            <person name="MacDonald P.J.P."/>
            <person name="Mehta T."/>
            <person name="Montmayeur A."/>
            <person name="Murphy C."/>
            <person name="Neiman D."/>
            <person name="Pearson M."/>
            <person name="Priest M."/>
            <person name="Roberts A."/>
            <person name="Saif S."/>
            <person name="Shea T."/>
            <person name="Shenoy N."/>
            <person name="Sisk P."/>
            <person name="Stolte C."/>
            <person name="Sykes S."/>
            <person name="Yandava C."/>
            <person name="Wortman J."/>
            <person name="Nusbaum C."/>
            <person name="Birren B."/>
        </authorList>
    </citation>
    <scope>NUCLEOTIDE SEQUENCE</scope>
    <source>
        <strain evidence="8">R3-111a-1</strain>
    </source>
</reference>
<evidence type="ECO:0000256" key="5">
    <source>
        <dbReference type="SAM" id="MobiDB-lite"/>
    </source>
</evidence>
<dbReference type="STRING" id="644352.J3PIK3"/>
<dbReference type="HOGENOM" id="CLU_1008458_0_0_1"/>
<dbReference type="GO" id="GO:0016020">
    <property type="term" value="C:membrane"/>
    <property type="evidence" value="ECO:0007669"/>
    <property type="project" value="UniProtKB-SubCell"/>
</dbReference>
<reference evidence="9" key="4">
    <citation type="journal article" date="2015" name="G3 (Bethesda)">
        <title>Genome sequences of three phytopathogenic species of the Magnaporthaceae family of fungi.</title>
        <authorList>
            <person name="Okagaki L.H."/>
            <person name="Nunes C.C."/>
            <person name="Sailsbery J."/>
            <person name="Clay B."/>
            <person name="Brown D."/>
            <person name="John T."/>
            <person name="Oh Y."/>
            <person name="Young N."/>
            <person name="Fitzgerald M."/>
            <person name="Haas B.J."/>
            <person name="Zeng Q."/>
            <person name="Young S."/>
            <person name="Adiconis X."/>
            <person name="Fan L."/>
            <person name="Levin J.Z."/>
            <person name="Mitchell T.K."/>
            <person name="Okubara P.A."/>
            <person name="Farman M.L."/>
            <person name="Kohn L.M."/>
            <person name="Birren B."/>
            <person name="Ma L.-J."/>
            <person name="Dean R.A."/>
        </authorList>
    </citation>
    <scope>NUCLEOTIDE SEQUENCE</scope>
    <source>
        <strain evidence="9">R3-111a-1</strain>
    </source>
</reference>
<keyword evidence="2 6" id="KW-0812">Transmembrane</keyword>
<comment type="subcellular location">
    <subcellularLocation>
        <location evidence="1">Membrane</location>
        <topology evidence="1">Multi-pass membrane protein</topology>
    </subcellularLocation>
</comment>
<dbReference type="Gene3D" id="1.20.1740.10">
    <property type="entry name" value="Amino acid/polyamine transporter I"/>
    <property type="match status" value="1"/>
</dbReference>
<dbReference type="InterPro" id="IPR004841">
    <property type="entry name" value="AA-permease/SLC12A_dom"/>
</dbReference>
<evidence type="ECO:0000313" key="8">
    <source>
        <dbReference type="EMBL" id="EJT69064.1"/>
    </source>
</evidence>
<protein>
    <recommendedName>
        <fullName evidence="7">Amino acid permease/ SLC12A domain-containing protein</fullName>
    </recommendedName>
</protein>
<feature type="transmembrane region" description="Helical" evidence="6">
    <location>
        <begin position="129"/>
        <end position="151"/>
    </location>
</feature>
<dbReference type="Pfam" id="PF00324">
    <property type="entry name" value="AA_permease"/>
    <property type="match status" value="1"/>
</dbReference>
<reference evidence="9" key="5">
    <citation type="submission" date="2018-04" db="UniProtKB">
        <authorList>
            <consortium name="EnsemblFungi"/>
        </authorList>
    </citation>
    <scope>IDENTIFICATION</scope>
    <source>
        <strain evidence="9">R3-111a-1</strain>
    </source>
</reference>
<accession>J3PIK3</accession>
<evidence type="ECO:0000259" key="7">
    <source>
        <dbReference type="Pfam" id="PF00324"/>
    </source>
</evidence>
<keyword evidence="4 6" id="KW-0472">Membrane</keyword>
<reference evidence="10" key="1">
    <citation type="submission" date="2010-07" db="EMBL/GenBank/DDBJ databases">
        <title>The genome sequence of Gaeumannomyces graminis var. tritici strain R3-111a-1.</title>
        <authorList>
            <consortium name="The Broad Institute Genome Sequencing Platform"/>
            <person name="Ma L.-J."/>
            <person name="Dead R."/>
            <person name="Young S."/>
            <person name="Zeng Q."/>
            <person name="Koehrsen M."/>
            <person name="Alvarado L."/>
            <person name="Berlin A."/>
            <person name="Chapman S.B."/>
            <person name="Chen Z."/>
            <person name="Freedman E."/>
            <person name="Gellesch M."/>
            <person name="Goldberg J."/>
            <person name="Griggs A."/>
            <person name="Gujja S."/>
            <person name="Heilman E.R."/>
            <person name="Heiman D."/>
            <person name="Hepburn T."/>
            <person name="Howarth C."/>
            <person name="Jen D."/>
            <person name="Larson L."/>
            <person name="Mehta T."/>
            <person name="Neiman D."/>
            <person name="Pearson M."/>
            <person name="Roberts A."/>
            <person name="Saif S."/>
            <person name="Shea T."/>
            <person name="Shenoy N."/>
            <person name="Sisk P."/>
            <person name="Stolte C."/>
            <person name="Sykes S."/>
            <person name="Walk T."/>
            <person name="White J."/>
            <person name="Yandava C."/>
            <person name="Haas B."/>
            <person name="Nusbaum C."/>
            <person name="Birren B."/>
        </authorList>
    </citation>
    <scope>NUCLEOTIDE SEQUENCE [LARGE SCALE GENOMIC DNA]</scope>
    <source>
        <strain evidence="10">R3-111a-1</strain>
    </source>
</reference>
<dbReference type="RefSeq" id="XP_009229502.1">
    <property type="nucleotide sequence ID" value="XM_009231238.1"/>
</dbReference>
<dbReference type="VEuPathDB" id="FungiDB:GGTG_13332"/>
<feature type="region of interest" description="Disordered" evidence="5">
    <location>
        <begin position="256"/>
        <end position="276"/>
    </location>
</feature>
<keyword evidence="3 6" id="KW-1133">Transmembrane helix</keyword>
<dbReference type="Proteomes" id="UP000006039">
    <property type="component" value="Unassembled WGS sequence"/>
</dbReference>
<evidence type="ECO:0000256" key="6">
    <source>
        <dbReference type="SAM" id="Phobius"/>
    </source>
</evidence>
<reference evidence="8" key="2">
    <citation type="submission" date="2010-07" db="EMBL/GenBank/DDBJ databases">
        <authorList>
            <consortium name="The Broad Institute Genome Sequencing Platform"/>
            <consortium name="Broad Institute Genome Sequencing Center for Infectious Disease"/>
            <person name="Ma L.-J."/>
            <person name="Dead R."/>
            <person name="Young S."/>
            <person name="Zeng Q."/>
            <person name="Koehrsen M."/>
            <person name="Alvarado L."/>
            <person name="Berlin A."/>
            <person name="Chapman S.B."/>
            <person name="Chen Z."/>
            <person name="Freedman E."/>
            <person name="Gellesch M."/>
            <person name="Goldberg J."/>
            <person name="Griggs A."/>
            <person name="Gujja S."/>
            <person name="Heilman E.R."/>
            <person name="Heiman D."/>
            <person name="Hepburn T."/>
            <person name="Howarth C."/>
            <person name="Jen D."/>
            <person name="Larson L."/>
            <person name="Mehta T."/>
            <person name="Neiman D."/>
            <person name="Pearson M."/>
            <person name="Roberts A."/>
            <person name="Saif S."/>
            <person name="Shea T."/>
            <person name="Shenoy N."/>
            <person name="Sisk P."/>
            <person name="Stolte C."/>
            <person name="Sykes S."/>
            <person name="Walk T."/>
            <person name="White J."/>
            <person name="Yandava C."/>
            <person name="Haas B."/>
            <person name="Nusbaum C."/>
            <person name="Birren B."/>
        </authorList>
    </citation>
    <scope>NUCLEOTIDE SEQUENCE</scope>
    <source>
        <strain evidence="8">R3-111a-1</strain>
    </source>
</reference>
<evidence type="ECO:0000256" key="3">
    <source>
        <dbReference type="ARBA" id="ARBA00022989"/>
    </source>
</evidence>
<dbReference type="PANTHER" id="PTHR43341">
    <property type="entry name" value="AMINO ACID PERMEASE"/>
    <property type="match status" value="1"/>
</dbReference>
<feature type="transmembrane region" description="Helical" evidence="6">
    <location>
        <begin position="157"/>
        <end position="180"/>
    </location>
</feature>
<dbReference type="EMBL" id="GL385406">
    <property type="protein sequence ID" value="EJT69064.1"/>
    <property type="molecule type" value="Genomic_DNA"/>
</dbReference>
<name>J3PIK3_GAET3</name>
<dbReference type="PANTHER" id="PTHR43341:SF39">
    <property type="entry name" value="AMINO ACID TRANSPORTER (EUROFUNG)-RELATED"/>
    <property type="match status" value="1"/>
</dbReference>
<evidence type="ECO:0000313" key="10">
    <source>
        <dbReference type="Proteomes" id="UP000006039"/>
    </source>
</evidence>
<dbReference type="GeneID" id="20353790"/>
<proteinExistence type="predicted"/>
<keyword evidence="10" id="KW-1185">Reference proteome</keyword>
<organism evidence="8">
    <name type="scientific">Gaeumannomyces tritici (strain R3-111a-1)</name>
    <name type="common">Wheat and barley take-all root rot fungus</name>
    <name type="synonym">Gaeumannomyces graminis var. tritici</name>
    <dbReference type="NCBI Taxonomy" id="644352"/>
    <lineage>
        <taxon>Eukaryota</taxon>
        <taxon>Fungi</taxon>
        <taxon>Dikarya</taxon>
        <taxon>Ascomycota</taxon>
        <taxon>Pezizomycotina</taxon>
        <taxon>Sordariomycetes</taxon>
        <taxon>Sordariomycetidae</taxon>
        <taxon>Magnaporthales</taxon>
        <taxon>Magnaporthaceae</taxon>
        <taxon>Gaeumannomyces</taxon>
    </lineage>
</organism>
<evidence type="ECO:0000256" key="4">
    <source>
        <dbReference type="ARBA" id="ARBA00023136"/>
    </source>
</evidence>
<sequence length="276" mass="29864">MPRYWTSSNALFSSSAPQGNLSAANPESLSANAVMVSFTRGLIISAPPRSIDSAVDQQSRHCRLGDEPFVTASAFIDYRLHCRGACGRLHGANLCVAEMCAYLPICGSIFELASRFVDPALGFAMGWTYFFAGLMLVCTEYSAIATVIRYWDSSTNPAAWIAVAMFSCIIANVVAVKWYGEAEFIMASTKKKAVDRLNALCMYPGGNIVGGEKGGPVLRIPERRRRRGKAPLRGKQLLQSALVHPRMDAPRAYRVGSGANPGAMQLSDSCEKTGVH</sequence>